<comment type="caution">
    <text evidence="1">The sequence shown here is derived from an EMBL/GenBank/DDBJ whole genome shotgun (WGS) entry which is preliminary data.</text>
</comment>
<dbReference type="EMBL" id="QKUF01000040">
    <property type="protein sequence ID" value="PZW20777.1"/>
    <property type="molecule type" value="Genomic_DNA"/>
</dbReference>
<dbReference type="RefSeq" id="WP_137686323.1">
    <property type="nucleotide sequence ID" value="NZ_BIFX01000002.1"/>
</dbReference>
<accession>A0A326U541</accession>
<proteinExistence type="predicted"/>
<name>A0A326U541_THEHA</name>
<organism evidence="1 2">
    <name type="scientific">Thermosporothrix hazakensis</name>
    <dbReference type="NCBI Taxonomy" id="644383"/>
    <lineage>
        <taxon>Bacteria</taxon>
        <taxon>Bacillati</taxon>
        <taxon>Chloroflexota</taxon>
        <taxon>Ktedonobacteria</taxon>
        <taxon>Ktedonobacterales</taxon>
        <taxon>Thermosporotrichaceae</taxon>
        <taxon>Thermosporothrix</taxon>
    </lineage>
</organism>
<reference evidence="1 2" key="1">
    <citation type="submission" date="2018-06" db="EMBL/GenBank/DDBJ databases">
        <title>Genomic Encyclopedia of Archaeal and Bacterial Type Strains, Phase II (KMG-II): from individual species to whole genera.</title>
        <authorList>
            <person name="Goeker M."/>
        </authorList>
    </citation>
    <scope>NUCLEOTIDE SEQUENCE [LARGE SCALE GENOMIC DNA]</scope>
    <source>
        <strain evidence="1 2">ATCC BAA-1881</strain>
    </source>
</reference>
<sequence length="106" mass="12599">MHFISNEEDYLLASERQEEQVRKEQKVMEEMQETVKRNTGLLALKVARHLQASIATTAQSLMLWKKASFWLLRPSDTRLRRTFIPFYAMDWPYYHALLLVIAVLEK</sequence>
<evidence type="ECO:0000313" key="2">
    <source>
        <dbReference type="Proteomes" id="UP000248806"/>
    </source>
</evidence>
<keyword evidence="2" id="KW-1185">Reference proteome</keyword>
<gene>
    <name evidence="1" type="ORF">EI42_05852</name>
</gene>
<protein>
    <submittedName>
        <fullName evidence="1">Uncharacterized protein</fullName>
    </submittedName>
</protein>
<evidence type="ECO:0000313" key="1">
    <source>
        <dbReference type="EMBL" id="PZW20777.1"/>
    </source>
</evidence>
<dbReference type="AlphaFoldDB" id="A0A326U541"/>
<dbReference type="Proteomes" id="UP000248806">
    <property type="component" value="Unassembled WGS sequence"/>
</dbReference>